<dbReference type="STRING" id="45351.A7SYS4"/>
<feature type="transmembrane region" description="Helical" evidence="1">
    <location>
        <begin position="51"/>
        <end position="72"/>
    </location>
</feature>
<dbReference type="AlphaFoldDB" id="A7SYS4"/>
<evidence type="ECO:0000313" key="3">
    <source>
        <dbReference type="Proteomes" id="UP000001593"/>
    </source>
</evidence>
<name>A7SYS4_NEMVE</name>
<accession>A7SYS4</accession>
<evidence type="ECO:0000313" key="2">
    <source>
        <dbReference type="EMBL" id="EDO31141.1"/>
    </source>
</evidence>
<dbReference type="EMBL" id="DS469932">
    <property type="protein sequence ID" value="EDO31141.1"/>
    <property type="molecule type" value="Genomic_DNA"/>
</dbReference>
<sequence>MAASGKLRVSIVFSSSLRLVPVRDPAQRNKSSPSPKITDYPDLHGNLDWDTIIICGSVLCICSVLLLMLAMIHPEEQRTQQCHNYHIPDITSKNSKLPETVIYDRRAVDSIKRELNEFADWIQSYVPEPVKKTVDKRVKRLKEKIKRISEGTEGRFTPKEQRTALKGYLKTHGIAGQEGYDPKTFIANIKPKVLELIDQQKKPIKVKFIFTCRFIKEDPATGQIDEELGYFHTEKPETVTESADFSSLFDTMANYLLELVEQFQKKGSGWQFDQVEYFDINIDPFEPLSGSSYIPLPSKLATKHAVINVRNGDDHECFKWAVTSAVYPREKDPQRLNERMIENSEKFDWSGIEFPVSLKQIDKFEKQNPYTVNVFGYETKVYPLRISEKDPDNAINLLLISNDETNHYCWIKNMMRLVSTQIDKFHHTRFLCCRCLNSFRCKQSLEKHSECCGNHEAVRIEMPNIDKDGNLPHIKFKKYNRKMRVPFVVYADFESFTENIDTCSPDGSKSFTKQYQKHKPSGFCYLIKCFDGDISPSELVRYTAESPDEDIPQLFVESLESDIKKIYDKFRFPKKVKMTPEDGIAYNDATHCHICEGELGEDKCSIGAFDKSLCAMVPSLASLDGNPLLFHNLRYLSHKFCHRVDNHRMRPFKFSGVYLFKPFSNSTRILGSQCFCIFISRGNINHDQRVTVGFSAYVIVGHKQQIGLVNLIRFIHSPMRSGDILWSWEIDLPQRLFFKPLLSLGFTDFSDTS</sequence>
<dbReference type="Proteomes" id="UP000001593">
    <property type="component" value="Unassembled WGS sequence"/>
</dbReference>
<proteinExistence type="predicted"/>
<protein>
    <recommendedName>
        <fullName evidence="4">C2H2-type domain-containing protein</fullName>
    </recommendedName>
</protein>
<keyword evidence="1" id="KW-0472">Membrane</keyword>
<keyword evidence="1" id="KW-1133">Transmembrane helix</keyword>
<dbReference type="HOGENOM" id="CLU_369757_0_0_1"/>
<gene>
    <name evidence="2" type="ORF">NEMVEDRAFT_v1g219646</name>
</gene>
<evidence type="ECO:0008006" key="4">
    <source>
        <dbReference type="Google" id="ProtNLM"/>
    </source>
</evidence>
<dbReference type="eggNOG" id="ENOG502SGRS">
    <property type="taxonomic scope" value="Eukaryota"/>
</dbReference>
<organism evidence="2 3">
    <name type="scientific">Nematostella vectensis</name>
    <name type="common">Starlet sea anemone</name>
    <dbReference type="NCBI Taxonomy" id="45351"/>
    <lineage>
        <taxon>Eukaryota</taxon>
        <taxon>Metazoa</taxon>
        <taxon>Cnidaria</taxon>
        <taxon>Anthozoa</taxon>
        <taxon>Hexacorallia</taxon>
        <taxon>Actiniaria</taxon>
        <taxon>Edwardsiidae</taxon>
        <taxon>Nematostella</taxon>
    </lineage>
</organism>
<reference evidence="2 3" key="1">
    <citation type="journal article" date="2007" name="Science">
        <title>Sea anemone genome reveals ancestral eumetazoan gene repertoire and genomic organization.</title>
        <authorList>
            <person name="Putnam N.H."/>
            <person name="Srivastava M."/>
            <person name="Hellsten U."/>
            <person name="Dirks B."/>
            <person name="Chapman J."/>
            <person name="Salamov A."/>
            <person name="Terry A."/>
            <person name="Shapiro H."/>
            <person name="Lindquist E."/>
            <person name="Kapitonov V.V."/>
            <person name="Jurka J."/>
            <person name="Genikhovich G."/>
            <person name="Grigoriev I.V."/>
            <person name="Lucas S.M."/>
            <person name="Steele R.E."/>
            <person name="Finnerty J.R."/>
            <person name="Technau U."/>
            <person name="Martindale M.Q."/>
            <person name="Rokhsar D.S."/>
        </authorList>
    </citation>
    <scope>NUCLEOTIDE SEQUENCE [LARGE SCALE GENOMIC DNA]</scope>
    <source>
        <strain evidence="3">CH2 X CH6</strain>
    </source>
</reference>
<dbReference type="PANTHER" id="PTHR31511">
    <property type="entry name" value="PROTEIN CBG23764"/>
    <property type="match status" value="1"/>
</dbReference>
<keyword evidence="3" id="KW-1185">Reference proteome</keyword>
<dbReference type="PANTHER" id="PTHR31511:SF12">
    <property type="entry name" value="RHO TERMINATION FACTOR N-TERMINAL DOMAIN-CONTAINING PROTEIN"/>
    <property type="match status" value="1"/>
</dbReference>
<keyword evidence="1" id="KW-0812">Transmembrane</keyword>
<dbReference type="InParanoid" id="A7SYS4"/>
<dbReference type="PhylomeDB" id="A7SYS4"/>
<evidence type="ECO:0000256" key="1">
    <source>
        <dbReference type="SAM" id="Phobius"/>
    </source>
</evidence>